<dbReference type="Gene3D" id="2.70.70.10">
    <property type="entry name" value="Glucose Permease (Domain IIA)"/>
    <property type="match status" value="1"/>
</dbReference>
<dbReference type="EMBL" id="BARS01043034">
    <property type="protein sequence ID" value="GAG35294.1"/>
    <property type="molecule type" value="Genomic_DNA"/>
</dbReference>
<feature type="non-terminal residue" evidence="2">
    <location>
        <position position="1"/>
    </location>
</feature>
<dbReference type="PANTHER" id="PTHR21666:SF270">
    <property type="entry name" value="MUREIN HYDROLASE ACTIVATOR ENVC"/>
    <property type="match status" value="1"/>
</dbReference>
<dbReference type="PANTHER" id="PTHR21666">
    <property type="entry name" value="PEPTIDASE-RELATED"/>
    <property type="match status" value="1"/>
</dbReference>
<gene>
    <name evidence="2" type="ORF">S01H1_65209</name>
</gene>
<dbReference type="InterPro" id="IPR016047">
    <property type="entry name" value="M23ase_b-sheet_dom"/>
</dbReference>
<accession>X0WWC7</accession>
<name>X0WWC7_9ZZZZ</name>
<dbReference type="InterPro" id="IPR011055">
    <property type="entry name" value="Dup_hybrid_motif"/>
</dbReference>
<evidence type="ECO:0000313" key="2">
    <source>
        <dbReference type="EMBL" id="GAG35294.1"/>
    </source>
</evidence>
<dbReference type="Pfam" id="PF01551">
    <property type="entry name" value="Peptidase_M23"/>
    <property type="match status" value="1"/>
</dbReference>
<dbReference type="CDD" id="cd12797">
    <property type="entry name" value="M23_peptidase"/>
    <property type="match status" value="1"/>
</dbReference>
<dbReference type="AlphaFoldDB" id="X0WWC7"/>
<protein>
    <recommendedName>
        <fullName evidence="1">M23ase beta-sheet core domain-containing protein</fullName>
    </recommendedName>
</protein>
<reference evidence="2" key="1">
    <citation type="journal article" date="2014" name="Front. Microbiol.">
        <title>High frequency of phylogenetically diverse reductive dehalogenase-homologous genes in deep subseafloor sedimentary metagenomes.</title>
        <authorList>
            <person name="Kawai M."/>
            <person name="Futagami T."/>
            <person name="Toyoda A."/>
            <person name="Takaki Y."/>
            <person name="Nishi S."/>
            <person name="Hori S."/>
            <person name="Arai W."/>
            <person name="Tsubouchi T."/>
            <person name="Morono Y."/>
            <person name="Uchiyama I."/>
            <person name="Ito T."/>
            <person name="Fujiyama A."/>
            <person name="Inagaki F."/>
            <person name="Takami H."/>
        </authorList>
    </citation>
    <scope>NUCLEOTIDE SEQUENCE</scope>
    <source>
        <strain evidence="2">Expedition CK06-06</strain>
    </source>
</reference>
<sequence>YSVKVSTCRDFQGGQWTYDSHVGTDFAVPVGTPIVTTAPGLVLRVDRELDHGGLKVCIDHGQNLFTTSSHLSRALVREGERVERGQSVGVSGASGLEFILFFPWVAPHLHLNVWLNGEAIDPFAFGDEVSMWRRHNDPRPYDGNPVAGEAFEPSEWDPDGVEAAIDACRDLEIREKTRSFESLERRAAEILFHRVLSSAIFDDFPALYKQEGARRPCLDLPFRKQDFQGAWLPPVHPV</sequence>
<organism evidence="2">
    <name type="scientific">marine sediment metagenome</name>
    <dbReference type="NCBI Taxonomy" id="412755"/>
    <lineage>
        <taxon>unclassified sequences</taxon>
        <taxon>metagenomes</taxon>
        <taxon>ecological metagenomes</taxon>
    </lineage>
</organism>
<dbReference type="SUPFAM" id="SSF51261">
    <property type="entry name" value="Duplicated hybrid motif"/>
    <property type="match status" value="1"/>
</dbReference>
<evidence type="ECO:0000259" key="1">
    <source>
        <dbReference type="Pfam" id="PF01551"/>
    </source>
</evidence>
<dbReference type="InterPro" id="IPR050570">
    <property type="entry name" value="Cell_wall_metabolism_enzyme"/>
</dbReference>
<comment type="caution">
    <text evidence="2">The sequence shown here is derived from an EMBL/GenBank/DDBJ whole genome shotgun (WGS) entry which is preliminary data.</text>
</comment>
<feature type="domain" description="M23ase beta-sheet core" evidence="1">
    <location>
        <begin position="20"/>
        <end position="122"/>
    </location>
</feature>
<dbReference type="GO" id="GO:0004222">
    <property type="term" value="F:metalloendopeptidase activity"/>
    <property type="evidence" value="ECO:0007669"/>
    <property type="project" value="TreeGrafter"/>
</dbReference>
<proteinExistence type="predicted"/>